<comment type="caution">
    <text evidence="11">The sequence shown here is derived from an EMBL/GenBank/DDBJ whole genome shotgun (WGS) entry which is preliminary data.</text>
</comment>
<dbReference type="InterPro" id="IPR004117">
    <property type="entry name" value="7tm6_olfct_rcpt"/>
</dbReference>
<dbReference type="PANTHER" id="PTHR21137">
    <property type="entry name" value="ODORANT RECEPTOR"/>
    <property type="match status" value="1"/>
</dbReference>
<dbReference type="PANTHER" id="PTHR21137:SF35">
    <property type="entry name" value="ODORANT RECEPTOR 19A-RELATED"/>
    <property type="match status" value="1"/>
</dbReference>
<dbReference type="Pfam" id="PF02949">
    <property type="entry name" value="7tm_6"/>
    <property type="match status" value="1"/>
</dbReference>
<evidence type="ECO:0000256" key="6">
    <source>
        <dbReference type="ARBA" id="ARBA00022989"/>
    </source>
</evidence>
<evidence type="ECO:0000256" key="7">
    <source>
        <dbReference type="ARBA" id="ARBA00023136"/>
    </source>
</evidence>
<dbReference type="EMBL" id="JH668744">
    <property type="protein sequence ID" value="KAG6461409.1"/>
    <property type="molecule type" value="Genomic_DNA"/>
</dbReference>
<dbReference type="OrthoDB" id="7358226at2759"/>
<protein>
    <recommendedName>
        <fullName evidence="10">Odorant receptor</fullName>
    </recommendedName>
</protein>
<dbReference type="Proteomes" id="UP000791440">
    <property type="component" value="Unassembled WGS sequence"/>
</dbReference>
<keyword evidence="7 10" id="KW-0472">Membrane</keyword>
<evidence type="ECO:0000313" key="12">
    <source>
        <dbReference type="Proteomes" id="UP000791440"/>
    </source>
</evidence>
<evidence type="ECO:0000313" key="11">
    <source>
        <dbReference type="EMBL" id="KAG6461409.1"/>
    </source>
</evidence>
<feature type="transmembrane region" description="Helical" evidence="10">
    <location>
        <begin position="323"/>
        <end position="343"/>
    </location>
</feature>
<feature type="transmembrane region" description="Helical" evidence="10">
    <location>
        <begin position="290"/>
        <end position="311"/>
    </location>
</feature>
<evidence type="ECO:0000256" key="4">
    <source>
        <dbReference type="ARBA" id="ARBA00022692"/>
    </source>
</evidence>
<comment type="similarity">
    <text evidence="10">Belongs to the insect chemoreceptor superfamily. Heteromeric odorant receptor channel (TC 1.A.69) family.</text>
</comment>
<keyword evidence="4 10" id="KW-0812">Transmembrane</keyword>
<name>A0A921ZQ89_MANSE</name>
<dbReference type="GO" id="GO:0005886">
    <property type="term" value="C:plasma membrane"/>
    <property type="evidence" value="ECO:0007669"/>
    <property type="project" value="UniProtKB-SubCell"/>
</dbReference>
<dbReference type="GO" id="GO:0005549">
    <property type="term" value="F:odorant binding"/>
    <property type="evidence" value="ECO:0007669"/>
    <property type="project" value="InterPro"/>
</dbReference>
<comment type="subcellular location">
    <subcellularLocation>
        <location evidence="1 10">Cell membrane</location>
        <topology evidence="1 10">Multi-pass membrane protein</topology>
    </subcellularLocation>
</comment>
<proteinExistence type="inferred from homology"/>
<feature type="transmembrane region" description="Helical" evidence="10">
    <location>
        <begin position="71"/>
        <end position="92"/>
    </location>
</feature>
<keyword evidence="6 10" id="KW-1133">Transmembrane helix</keyword>
<dbReference type="GO" id="GO:0007165">
    <property type="term" value="P:signal transduction"/>
    <property type="evidence" value="ECO:0007669"/>
    <property type="project" value="UniProtKB-KW"/>
</dbReference>
<accession>A0A921ZQ89</accession>
<evidence type="ECO:0000256" key="2">
    <source>
        <dbReference type="ARBA" id="ARBA00022475"/>
    </source>
</evidence>
<keyword evidence="9 10" id="KW-0807">Transducer</keyword>
<reference evidence="11" key="2">
    <citation type="submission" date="2020-12" db="EMBL/GenBank/DDBJ databases">
        <authorList>
            <person name="Kanost M."/>
        </authorList>
    </citation>
    <scope>NUCLEOTIDE SEQUENCE</scope>
</reference>
<keyword evidence="8 10" id="KW-0675">Receptor</keyword>
<evidence type="ECO:0000256" key="9">
    <source>
        <dbReference type="ARBA" id="ARBA00023224"/>
    </source>
</evidence>
<feature type="transmembrane region" description="Helical" evidence="10">
    <location>
        <begin position="213"/>
        <end position="236"/>
    </location>
</feature>
<keyword evidence="5 10" id="KW-0552">Olfaction</keyword>
<keyword evidence="3 10" id="KW-0716">Sensory transduction</keyword>
<evidence type="ECO:0000256" key="5">
    <source>
        <dbReference type="ARBA" id="ARBA00022725"/>
    </source>
</evidence>
<keyword evidence="2" id="KW-1003">Cell membrane</keyword>
<evidence type="ECO:0000256" key="8">
    <source>
        <dbReference type="ARBA" id="ARBA00023170"/>
    </source>
</evidence>
<evidence type="ECO:0000256" key="3">
    <source>
        <dbReference type="ARBA" id="ARBA00022606"/>
    </source>
</evidence>
<dbReference type="GO" id="GO:0004984">
    <property type="term" value="F:olfactory receptor activity"/>
    <property type="evidence" value="ECO:0007669"/>
    <property type="project" value="InterPro"/>
</dbReference>
<sequence>MPRRYRNDNKKEIMNNMVLVLTNFMRKMGRQNGYQSGNVHWLAKFAILCYLSTYILQLIAVFLAKGDTERLFECVSVACFCGVGLLKLYLLLSKHSRWSFLINQITLLENKQLNSEEDTFCLDYKSEDEDSENQFTPYIISYNKRFVAISTILVRIYVSTGVVYAVSPFAEYSFRKVFLNETLGYPHILPCWAVLDELSFLGYLLTIVAEAVAAIYCVVVHITFDITAVGIMIFICGQFESLRRCSESIGGKGKVCNVTAERDARARFRIKKCHRIHVILIHSIKELKELIKNILGVYFFVATFKLCSLAVRLKTENMSKMQLVTLVQYLGASITQLFLLCYYGDAVFNESAITMGQGPFGAAIWCVSPKIRRDIVILGMGMMKPHSLQAGPFNVLNLPSFIQIVRTAYSCYAVIGPK</sequence>
<dbReference type="AlphaFoldDB" id="A0A921ZQ89"/>
<feature type="transmembrane region" description="Helical" evidence="10">
    <location>
        <begin position="41"/>
        <end position="64"/>
    </location>
</feature>
<reference evidence="11" key="1">
    <citation type="journal article" date="2016" name="Insect Biochem. Mol. Biol.">
        <title>Multifaceted biological insights from a draft genome sequence of the tobacco hornworm moth, Manduca sexta.</title>
        <authorList>
            <person name="Kanost M.R."/>
            <person name="Arrese E.L."/>
            <person name="Cao X."/>
            <person name="Chen Y.R."/>
            <person name="Chellapilla S."/>
            <person name="Goldsmith M.R."/>
            <person name="Grosse-Wilde E."/>
            <person name="Heckel D.G."/>
            <person name="Herndon N."/>
            <person name="Jiang H."/>
            <person name="Papanicolaou A."/>
            <person name="Qu J."/>
            <person name="Soulages J.L."/>
            <person name="Vogel H."/>
            <person name="Walters J."/>
            <person name="Waterhouse R.M."/>
            <person name="Ahn S.J."/>
            <person name="Almeida F.C."/>
            <person name="An C."/>
            <person name="Aqrawi P."/>
            <person name="Bretschneider A."/>
            <person name="Bryant W.B."/>
            <person name="Bucks S."/>
            <person name="Chao H."/>
            <person name="Chevignon G."/>
            <person name="Christen J.M."/>
            <person name="Clarke D.F."/>
            <person name="Dittmer N.T."/>
            <person name="Ferguson L.C.F."/>
            <person name="Garavelou S."/>
            <person name="Gordon K.H.J."/>
            <person name="Gunaratna R.T."/>
            <person name="Han Y."/>
            <person name="Hauser F."/>
            <person name="He Y."/>
            <person name="Heidel-Fischer H."/>
            <person name="Hirsh A."/>
            <person name="Hu Y."/>
            <person name="Jiang H."/>
            <person name="Kalra D."/>
            <person name="Klinner C."/>
            <person name="Konig C."/>
            <person name="Kovar C."/>
            <person name="Kroll A.R."/>
            <person name="Kuwar S.S."/>
            <person name="Lee S.L."/>
            <person name="Lehman R."/>
            <person name="Li K."/>
            <person name="Li Z."/>
            <person name="Liang H."/>
            <person name="Lovelace S."/>
            <person name="Lu Z."/>
            <person name="Mansfield J.H."/>
            <person name="McCulloch K.J."/>
            <person name="Mathew T."/>
            <person name="Morton B."/>
            <person name="Muzny D.M."/>
            <person name="Neunemann D."/>
            <person name="Ongeri F."/>
            <person name="Pauchet Y."/>
            <person name="Pu L.L."/>
            <person name="Pyrousis I."/>
            <person name="Rao X.J."/>
            <person name="Redding A."/>
            <person name="Roesel C."/>
            <person name="Sanchez-Gracia A."/>
            <person name="Schaack S."/>
            <person name="Shukla A."/>
            <person name="Tetreau G."/>
            <person name="Wang Y."/>
            <person name="Xiong G.H."/>
            <person name="Traut W."/>
            <person name="Walsh T.K."/>
            <person name="Worley K.C."/>
            <person name="Wu D."/>
            <person name="Wu W."/>
            <person name="Wu Y.Q."/>
            <person name="Zhang X."/>
            <person name="Zou Z."/>
            <person name="Zucker H."/>
            <person name="Briscoe A.D."/>
            <person name="Burmester T."/>
            <person name="Clem R.J."/>
            <person name="Feyereisen R."/>
            <person name="Grimmelikhuijzen C.J.P."/>
            <person name="Hamodrakas S.J."/>
            <person name="Hansson B.S."/>
            <person name="Huguet E."/>
            <person name="Jermiin L.S."/>
            <person name="Lan Q."/>
            <person name="Lehman H.K."/>
            <person name="Lorenzen M."/>
            <person name="Merzendorfer H."/>
            <person name="Michalopoulos I."/>
            <person name="Morton D.B."/>
            <person name="Muthukrishnan S."/>
            <person name="Oakeshott J.G."/>
            <person name="Palmer W."/>
            <person name="Park Y."/>
            <person name="Passarelli A.L."/>
            <person name="Rozas J."/>
            <person name="Schwartz L.M."/>
            <person name="Smith W."/>
            <person name="Southgate A."/>
            <person name="Vilcinskas A."/>
            <person name="Vogt R."/>
            <person name="Wang P."/>
            <person name="Werren J."/>
            <person name="Yu X.Q."/>
            <person name="Zhou J.J."/>
            <person name="Brown S.J."/>
            <person name="Scherer S.E."/>
            <person name="Richards S."/>
            <person name="Blissard G.W."/>
        </authorList>
    </citation>
    <scope>NUCLEOTIDE SEQUENCE</scope>
</reference>
<organism evidence="11 12">
    <name type="scientific">Manduca sexta</name>
    <name type="common">Tobacco hawkmoth</name>
    <name type="synonym">Tobacco hornworm</name>
    <dbReference type="NCBI Taxonomy" id="7130"/>
    <lineage>
        <taxon>Eukaryota</taxon>
        <taxon>Metazoa</taxon>
        <taxon>Ecdysozoa</taxon>
        <taxon>Arthropoda</taxon>
        <taxon>Hexapoda</taxon>
        <taxon>Insecta</taxon>
        <taxon>Pterygota</taxon>
        <taxon>Neoptera</taxon>
        <taxon>Endopterygota</taxon>
        <taxon>Lepidoptera</taxon>
        <taxon>Glossata</taxon>
        <taxon>Ditrysia</taxon>
        <taxon>Bombycoidea</taxon>
        <taxon>Sphingidae</taxon>
        <taxon>Sphinginae</taxon>
        <taxon>Sphingini</taxon>
        <taxon>Manduca</taxon>
    </lineage>
</organism>
<feature type="transmembrane region" description="Helical" evidence="10">
    <location>
        <begin position="187"/>
        <end position="207"/>
    </location>
</feature>
<evidence type="ECO:0000256" key="1">
    <source>
        <dbReference type="ARBA" id="ARBA00004651"/>
    </source>
</evidence>
<gene>
    <name evidence="11" type="ORF">O3G_MSEX012608</name>
</gene>
<keyword evidence="12" id="KW-1185">Reference proteome</keyword>
<evidence type="ECO:0000256" key="10">
    <source>
        <dbReference type="RuleBase" id="RU351113"/>
    </source>
</evidence>
<feature type="transmembrane region" description="Helical" evidence="10">
    <location>
        <begin position="146"/>
        <end position="166"/>
    </location>
</feature>